<evidence type="ECO:0000259" key="1">
    <source>
        <dbReference type="Pfam" id="PF03108"/>
    </source>
</evidence>
<dbReference type="AlphaFoldDB" id="A0A9C6WQL6"/>
<protein>
    <submittedName>
        <fullName evidence="3">Uncharacterized protein LOC127745590</fullName>
    </submittedName>
</protein>
<dbReference type="RefSeq" id="XP_052114424.1">
    <property type="nucleotide sequence ID" value="XM_052258464.1"/>
</dbReference>
<evidence type="ECO:0000313" key="3">
    <source>
        <dbReference type="RefSeq" id="XP_052114424.1"/>
    </source>
</evidence>
<dbReference type="Pfam" id="PF03108">
    <property type="entry name" value="DBD_Tnp_Mut"/>
    <property type="match status" value="1"/>
</dbReference>
<name>A0A9C6WQL6_ARADU</name>
<dbReference type="InterPro" id="IPR004332">
    <property type="entry name" value="Transposase_MuDR"/>
</dbReference>
<dbReference type="Proteomes" id="UP000515211">
    <property type="component" value="Chromosome 3"/>
</dbReference>
<dbReference type="PANTHER" id="PTHR31973">
    <property type="entry name" value="POLYPROTEIN, PUTATIVE-RELATED"/>
    <property type="match status" value="1"/>
</dbReference>
<feature type="domain" description="Transposase MuDR plant" evidence="1">
    <location>
        <begin position="1"/>
        <end position="50"/>
    </location>
</feature>
<proteinExistence type="predicted"/>
<organism evidence="2 3">
    <name type="scientific">Arachis duranensis</name>
    <name type="common">Wild peanut</name>
    <dbReference type="NCBI Taxonomy" id="130453"/>
    <lineage>
        <taxon>Eukaryota</taxon>
        <taxon>Viridiplantae</taxon>
        <taxon>Streptophyta</taxon>
        <taxon>Embryophyta</taxon>
        <taxon>Tracheophyta</taxon>
        <taxon>Spermatophyta</taxon>
        <taxon>Magnoliopsida</taxon>
        <taxon>eudicotyledons</taxon>
        <taxon>Gunneridae</taxon>
        <taxon>Pentapetalae</taxon>
        <taxon>rosids</taxon>
        <taxon>fabids</taxon>
        <taxon>Fabales</taxon>
        <taxon>Fabaceae</taxon>
        <taxon>Papilionoideae</taxon>
        <taxon>50 kb inversion clade</taxon>
        <taxon>dalbergioids sensu lato</taxon>
        <taxon>Dalbergieae</taxon>
        <taxon>Pterocarpus clade</taxon>
        <taxon>Arachis</taxon>
    </lineage>
</organism>
<accession>A0A9C6WQL6</accession>
<dbReference type="KEGG" id="adu:127745590"/>
<keyword evidence="2" id="KW-1185">Reference proteome</keyword>
<sequence>MDFKEAVREYCIQEGRRVRFKKNDNVQCRTLCKGEKCPWVIYVSKDSDGVFWQVKIFNDDHTCPRETKNKLANRGWLASKLVKKLRKFPNLKHFETLTYFKSKCDLDLNKSSLTRALGDARHIVYSDAVAQYGMVRDYGETLLKCNPGTNMRMTTILHPNPTEEPTFDKMYICLDGCKNGFRTGCRSLIGLDGAFLKIRFGGQILAAIYAIANAIVLVENTDNWRWFLELLHEDLGSYTQNGWCFILDMQKGLITAVQEVFPDG</sequence>
<reference evidence="3" key="2">
    <citation type="submission" date="2025-08" db="UniProtKB">
        <authorList>
            <consortium name="RefSeq"/>
        </authorList>
    </citation>
    <scope>IDENTIFICATION</scope>
    <source>
        <tissue evidence="3">Whole plant</tissue>
    </source>
</reference>
<gene>
    <name evidence="3" type="primary">LOC127745590</name>
</gene>
<dbReference type="PANTHER" id="PTHR31973:SF187">
    <property type="entry name" value="MUTATOR TRANSPOSASE MUDRA PROTEIN"/>
    <property type="match status" value="1"/>
</dbReference>
<dbReference type="GeneID" id="127745590"/>
<reference evidence="2" key="1">
    <citation type="journal article" date="2016" name="Nat. Genet.">
        <title>The genome sequences of Arachis duranensis and Arachis ipaensis, the diploid ancestors of cultivated peanut.</title>
        <authorList>
            <person name="Bertioli D.J."/>
            <person name="Cannon S.B."/>
            <person name="Froenicke L."/>
            <person name="Huang G."/>
            <person name="Farmer A.D."/>
            <person name="Cannon E.K."/>
            <person name="Liu X."/>
            <person name="Gao D."/>
            <person name="Clevenger J."/>
            <person name="Dash S."/>
            <person name="Ren L."/>
            <person name="Moretzsohn M.C."/>
            <person name="Shirasawa K."/>
            <person name="Huang W."/>
            <person name="Vidigal B."/>
            <person name="Abernathy B."/>
            <person name="Chu Y."/>
            <person name="Niederhuth C.E."/>
            <person name="Umale P."/>
            <person name="Araujo A.C."/>
            <person name="Kozik A."/>
            <person name="Kim K.D."/>
            <person name="Burow M.D."/>
            <person name="Varshney R.K."/>
            <person name="Wang X."/>
            <person name="Zhang X."/>
            <person name="Barkley N."/>
            <person name="Guimaraes P.M."/>
            <person name="Isobe S."/>
            <person name="Guo B."/>
            <person name="Liao B."/>
            <person name="Stalker H.T."/>
            <person name="Schmitz R.J."/>
            <person name="Scheffler B.E."/>
            <person name="Leal-Bertioli S.C."/>
            <person name="Xun X."/>
            <person name="Jackson S.A."/>
            <person name="Michelmore R."/>
            <person name="Ozias-Akins P."/>
        </authorList>
    </citation>
    <scope>NUCLEOTIDE SEQUENCE [LARGE SCALE GENOMIC DNA]</scope>
    <source>
        <strain evidence="2">cv. V14167</strain>
    </source>
</reference>
<evidence type="ECO:0000313" key="2">
    <source>
        <dbReference type="Proteomes" id="UP000515211"/>
    </source>
</evidence>